<dbReference type="EMBL" id="CP093547">
    <property type="protein sequence ID" value="UNP29231.1"/>
    <property type="molecule type" value="Genomic_DNA"/>
</dbReference>
<name>A0ABY3XCK0_9GAMM</name>
<keyword evidence="2" id="KW-1185">Reference proteome</keyword>
<gene>
    <name evidence="1" type="ORF">MOV92_22640</name>
</gene>
<sequence>MANFKLSQLPTAAALTGDELILIVQSGQTRRSTAALVADLRKGSWQAPSLNAPWANYGDPFTTAAYRRDANRVQLRGLVKGGTGSSVVLTLPAGFRPGGQLLFAAVSDSTAPTRIDVKPNGEVLLSTPQSDVMGWLSLDGVTFVAE</sequence>
<evidence type="ECO:0000313" key="2">
    <source>
        <dbReference type="Proteomes" id="UP000829194"/>
    </source>
</evidence>
<dbReference type="RefSeq" id="WP_148649093.1">
    <property type="nucleotide sequence ID" value="NZ_CP011131.1"/>
</dbReference>
<proteinExistence type="predicted"/>
<protein>
    <submittedName>
        <fullName evidence="1">Uncharacterized protein</fullName>
    </submittedName>
</protein>
<dbReference type="Proteomes" id="UP000829194">
    <property type="component" value="Chromosome"/>
</dbReference>
<reference evidence="1 2" key="1">
    <citation type="submission" date="2022-03" db="EMBL/GenBank/DDBJ databases">
        <title>Complete genome sequence of Lysobacter capsici VKM B-2533 and Lysobacter gummosus 10.1.1, promising sources of lytic agents.</title>
        <authorList>
            <person name="Tarlachkov S.V."/>
            <person name="Kudryakova I.V."/>
            <person name="Afoshin A.S."/>
            <person name="Leontyevskaya E.A."/>
            <person name="Leontyevskaya N.V."/>
        </authorList>
    </citation>
    <scope>NUCLEOTIDE SEQUENCE [LARGE SCALE GENOMIC DNA]</scope>
    <source>
        <strain evidence="1 2">10.1.1</strain>
    </source>
</reference>
<accession>A0ABY3XCK0</accession>
<evidence type="ECO:0000313" key="1">
    <source>
        <dbReference type="EMBL" id="UNP29231.1"/>
    </source>
</evidence>
<organism evidence="1 2">
    <name type="scientific">Lysobacter gummosus</name>
    <dbReference type="NCBI Taxonomy" id="262324"/>
    <lineage>
        <taxon>Bacteria</taxon>
        <taxon>Pseudomonadati</taxon>
        <taxon>Pseudomonadota</taxon>
        <taxon>Gammaproteobacteria</taxon>
        <taxon>Lysobacterales</taxon>
        <taxon>Lysobacteraceae</taxon>
        <taxon>Lysobacter</taxon>
    </lineage>
</organism>